<dbReference type="Proteomes" id="UP000298050">
    <property type="component" value="Unassembled WGS sequence"/>
</dbReference>
<comment type="caution">
    <text evidence="1">The sequence shown here is derived from an EMBL/GenBank/DDBJ whole genome shotgun (WGS) entry which is preliminary data.</text>
</comment>
<organism evidence="1 2">
    <name type="scientific">Mangrovimicrobium sediminis</name>
    <dbReference type="NCBI Taxonomy" id="2562682"/>
    <lineage>
        <taxon>Bacteria</taxon>
        <taxon>Pseudomonadati</taxon>
        <taxon>Pseudomonadota</taxon>
        <taxon>Gammaproteobacteria</taxon>
        <taxon>Cellvibrionales</taxon>
        <taxon>Halieaceae</taxon>
        <taxon>Mangrovimicrobium</taxon>
    </lineage>
</organism>
<keyword evidence="2" id="KW-1185">Reference proteome</keyword>
<dbReference type="RefSeq" id="WP_135442452.1">
    <property type="nucleotide sequence ID" value="NZ_SRLE01000006.1"/>
</dbReference>
<dbReference type="AlphaFoldDB" id="A0A4Z0M3R1"/>
<gene>
    <name evidence="1" type="ORF">E4634_07660</name>
</gene>
<evidence type="ECO:0000313" key="1">
    <source>
        <dbReference type="EMBL" id="TGD74008.1"/>
    </source>
</evidence>
<reference evidence="1 2" key="1">
    <citation type="submission" date="2019-04" db="EMBL/GenBank/DDBJ databases">
        <title>Taxonomy of novel Haliea sp. from mangrove soil of West Coast of India.</title>
        <authorList>
            <person name="Verma A."/>
            <person name="Kumar P."/>
            <person name="Krishnamurthi S."/>
        </authorList>
    </citation>
    <scope>NUCLEOTIDE SEQUENCE [LARGE SCALE GENOMIC DNA]</scope>
    <source>
        <strain evidence="1 2">SAOS-164</strain>
    </source>
</reference>
<accession>A0A4Z0M3R1</accession>
<dbReference type="EMBL" id="SRLE01000006">
    <property type="protein sequence ID" value="TGD74008.1"/>
    <property type="molecule type" value="Genomic_DNA"/>
</dbReference>
<name>A0A4Z0M3R1_9GAMM</name>
<proteinExistence type="predicted"/>
<protein>
    <submittedName>
        <fullName evidence="1">Uncharacterized protein</fullName>
    </submittedName>
</protein>
<sequence>MQLDKIVQRIDDAFGEAMPFTANPLESADREVLYRVFGDEGYHVYLQDQINRQIIRDYLTNAAMLGFVSEEDLGELTAMAANPDGRAALSLHMLMTSVEEAASLLHQGIPESLTLLEVDPDAPPHIHLVQS</sequence>
<dbReference type="OrthoDB" id="5740451at2"/>
<evidence type="ECO:0000313" key="2">
    <source>
        <dbReference type="Proteomes" id="UP000298050"/>
    </source>
</evidence>